<comment type="caution">
    <text evidence="1">The sequence shown here is derived from an EMBL/GenBank/DDBJ whole genome shotgun (WGS) entry which is preliminary data.</text>
</comment>
<proteinExistence type="predicted"/>
<dbReference type="EMBL" id="SJPS01000003">
    <property type="protein sequence ID" value="TWU27555.1"/>
    <property type="molecule type" value="Genomic_DNA"/>
</dbReference>
<sequence length="39" mass="4547">MNVEELNFCLSYLQKTAKLSTWCPNPATIINNELEYFHA</sequence>
<gene>
    <name evidence="1" type="ORF">Pla144_23320</name>
</gene>
<reference evidence="1 2" key="1">
    <citation type="submission" date="2019-02" db="EMBL/GenBank/DDBJ databases">
        <title>Deep-cultivation of Planctomycetes and their phenomic and genomic characterization uncovers novel biology.</title>
        <authorList>
            <person name="Wiegand S."/>
            <person name="Jogler M."/>
            <person name="Boedeker C."/>
            <person name="Pinto D."/>
            <person name="Vollmers J."/>
            <person name="Rivas-Marin E."/>
            <person name="Kohn T."/>
            <person name="Peeters S.H."/>
            <person name="Heuer A."/>
            <person name="Rast P."/>
            <person name="Oberbeckmann S."/>
            <person name="Bunk B."/>
            <person name="Jeske O."/>
            <person name="Meyerdierks A."/>
            <person name="Storesund J.E."/>
            <person name="Kallscheuer N."/>
            <person name="Luecker S."/>
            <person name="Lage O.M."/>
            <person name="Pohl T."/>
            <person name="Merkel B.J."/>
            <person name="Hornburger P."/>
            <person name="Mueller R.-W."/>
            <person name="Bruemmer F."/>
            <person name="Labrenz M."/>
            <person name="Spormann A.M."/>
            <person name="Op Den Camp H."/>
            <person name="Overmann J."/>
            <person name="Amann R."/>
            <person name="Jetten M.S.M."/>
            <person name="Mascher T."/>
            <person name="Medema M.H."/>
            <person name="Devos D.P."/>
            <person name="Kaster A.-K."/>
            <person name="Ovreas L."/>
            <person name="Rohde M."/>
            <person name="Galperin M.Y."/>
            <person name="Jogler C."/>
        </authorList>
    </citation>
    <scope>NUCLEOTIDE SEQUENCE [LARGE SCALE GENOMIC DNA]</scope>
    <source>
        <strain evidence="1 2">Pla144</strain>
    </source>
</reference>
<accession>A0A5C6CUM5</accession>
<keyword evidence="2" id="KW-1185">Reference proteome</keyword>
<evidence type="ECO:0000313" key="2">
    <source>
        <dbReference type="Proteomes" id="UP000318437"/>
    </source>
</evidence>
<dbReference type="AlphaFoldDB" id="A0A5C6CUM5"/>
<protein>
    <submittedName>
        <fullName evidence="1">Uncharacterized protein</fullName>
    </submittedName>
</protein>
<organism evidence="1 2">
    <name type="scientific">Bythopirellula polymerisocia</name>
    <dbReference type="NCBI Taxonomy" id="2528003"/>
    <lineage>
        <taxon>Bacteria</taxon>
        <taxon>Pseudomonadati</taxon>
        <taxon>Planctomycetota</taxon>
        <taxon>Planctomycetia</taxon>
        <taxon>Pirellulales</taxon>
        <taxon>Lacipirellulaceae</taxon>
        <taxon>Bythopirellula</taxon>
    </lineage>
</organism>
<evidence type="ECO:0000313" key="1">
    <source>
        <dbReference type="EMBL" id="TWU27555.1"/>
    </source>
</evidence>
<dbReference type="Proteomes" id="UP000318437">
    <property type="component" value="Unassembled WGS sequence"/>
</dbReference>
<name>A0A5C6CUM5_9BACT</name>